<evidence type="ECO:0000259" key="1">
    <source>
        <dbReference type="Pfam" id="PF14973"/>
    </source>
</evidence>
<dbReference type="GeneTree" id="ENSGT01050000245396"/>
<organism evidence="2 3">
    <name type="scientific">Oncorhynchus tshawytscha</name>
    <name type="common">Chinook salmon</name>
    <name type="synonym">Salmo tshawytscha</name>
    <dbReference type="NCBI Taxonomy" id="74940"/>
    <lineage>
        <taxon>Eukaryota</taxon>
        <taxon>Metazoa</taxon>
        <taxon>Chordata</taxon>
        <taxon>Craniata</taxon>
        <taxon>Vertebrata</taxon>
        <taxon>Euteleostomi</taxon>
        <taxon>Actinopterygii</taxon>
        <taxon>Neopterygii</taxon>
        <taxon>Teleostei</taxon>
        <taxon>Protacanthopterygii</taxon>
        <taxon>Salmoniformes</taxon>
        <taxon>Salmonidae</taxon>
        <taxon>Salmoninae</taxon>
        <taxon>Oncorhynchus</taxon>
    </lineage>
</organism>
<dbReference type="GO" id="GO:1904356">
    <property type="term" value="P:regulation of telomere maintenance via telomere lengthening"/>
    <property type="evidence" value="ECO:0007669"/>
    <property type="project" value="TreeGrafter"/>
</dbReference>
<dbReference type="PANTHER" id="PTHR15512:SF0">
    <property type="entry name" value="TERF1-INTERACTING NUCLEAR FACTOR 2"/>
    <property type="match status" value="1"/>
</dbReference>
<protein>
    <recommendedName>
        <fullName evidence="1">TERF1-interacting nuclear factor 2 N-terminal domain-containing protein</fullName>
    </recommendedName>
</protein>
<accession>A0A8C8GRC4</accession>
<dbReference type="PANTHER" id="PTHR15512">
    <property type="entry name" value="TERF1-INTERACTING NUCLEAR FACTOR 2"/>
    <property type="match status" value="1"/>
</dbReference>
<dbReference type="Ensembl" id="ENSOTST00005056964.2">
    <property type="protein sequence ID" value="ENSOTSP00005052309.1"/>
    <property type="gene ID" value="ENSOTSG00005025349.2"/>
</dbReference>
<dbReference type="Proteomes" id="UP000694402">
    <property type="component" value="Unassembled WGS sequence"/>
</dbReference>
<dbReference type="AlphaFoldDB" id="A0A8C8GRC4"/>
<reference evidence="2" key="2">
    <citation type="submission" date="2025-09" db="UniProtKB">
        <authorList>
            <consortium name="Ensembl"/>
        </authorList>
    </citation>
    <scope>IDENTIFICATION</scope>
</reference>
<dbReference type="GO" id="GO:0042162">
    <property type="term" value="F:telomeric DNA binding"/>
    <property type="evidence" value="ECO:0007669"/>
    <property type="project" value="TreeGrafter"/>
</dbReference>
<proteinExistence type="predicted"/>
<dbReference type="GO" id="GO:0070187">
    <property type="term" value="C:shelterin complex"/>
    <property type="evidence" value="ECO:0007669"/>
    <property type="project" value="InterPro"/>
</dbReference>
<evidence type="ECO:0000313" key="2">
    <source>
        <dbReference type="Ensembl" id="ENSOTSP00005052309.1"/>
    </source>
</evidence>
<name>A0A8C8GRC4_ONCTS</name>
<dbReference type="InterPro" id="IPR029400">
    <property type="entry name" value="TINF2_N"/>
</dbReference>
<evidence type="ECO:0000313" key="3">
    <source>
        <dbReference type="Proteomes" id="UP000694402"/>
    </source>
</evidence>
<dbReference type="InterPro" id="IPR039098">
    <property type="entry name" value="TINF2"/>
</dbReference>
<dbReference type="GO" id="GO:0016233">
    <property type="term" value="P:telomere capping"/>
    <property type="evidence" value="ECO:0007669"/>
    <property type="project" value="InterPro"/>
</dbReference>
<sequence length="83" mass="9356">MAPPIRLVSAAMWKVMKQRDVMHYGTLEEFVTSCCETVPGLLTSRHQAKLALGLRSRVCLLERQASNRRAVLLNPGADRKYQS</sequence>
<keyword evidence="3" id="KW-1185">Reference proteome</keyword>
<reference evidence="2" key="1">
    <citation type="submission" date="2025-08" db="UniProtKB">
        <authorList>
            <consortium name="Ensembl"/>
        </authorList>
    </citation>
    <scope>IDENTIFICATION</scope>
</reference>
<feature type="domain" description="TERF1-interacting nuclear factor 2 N-terminal" evidence="1">
    <location>
        <begin position="13"/>
        <end position="60"/>
    </location>
</feature>
<dbReference type="Pfam" id="PF14973">
    <property type="entry name" value="TINF2_N"/>
    <property type="match status" value="1"/>
</dbReference>